<feature type="chain" id="PRO_5046972573" evidence="1">
    <location>
        <begin position="21"/>
        <end position="62"/>
    </location>
</feature>
<comment type="caution">
    <text evidence="2">The sequence shown here is derived from an EMBL/GenBank/DDBJ whole genome shotgun (WGS) entry which is preliminary data.</text>
</comment>
<evidence type="ECO:0000313" key="2">
    <source>
        <dbReference type="EMBL" id="KAL2801215.1"/>
    </source>
</evidence>
<organism evidence="2 3">
    <name type="scientific">Aspergillus keveii</name>
    <dbReference type="NCBI Taxonomy" id="714993"/>
    <lineage>
        <taxon>Eukaryota</taxon>
        <taxon>Fungi</taxon>
        <taxon>Dikarya</taxon>
        <taxon>Ascomycota</taxon>
        <taxon>Pezizomycotina</taxon>
        <taxon>Eurotiomycetes</taxon>
        <taxon>Eurotiomycetidae</taxon>
        <taxon>Eurotiales</taxon>
        <taxon>Aspergillaceae</taxon>
        <taxon>Aspergillus</taxon>
        <taxon>Aspergillus subgen. Nidulantes</taxon>
    </lineage>
</organism>
<proteinExistence type="predicted"/>
<sequence length="62" mass="6520">MKYLAAITALLALCITETVALRCHEQGGTCWPSFTPCPGALGGQNTVPHDGSDCSSEYKCCV</sequence>
<protein>
    <submittedName>
        <fullName evidence="2">Uncharacterized protein</fullName>
    </submittedName>
</protein>
<reference evidence="2 3" key="1">
    <citation type="submission" date="2024-07" db="EMBL/GenBank/DDBJ databases">
        <title>Section-level genome sequencing and comparative genomics of Aspergillus sections Usti and Cavernicolus.</title>
        <authorList>
            <consortium name="Lawrence Berkeley National Laboratory"/>
            <person name="Nybo J.L."/>
            <person name="Vesth T.C."/>
            <person name="Theobald S."/>
            <person name="Frisvad J.C."/>
            <person name="Larsen T.O."/>
            <person name="Kjaerboelling I."/>
            <person name="Rothschild-Mancinelli K."/>
            <person name="Lyhne E.K."/>
            <person name="Kogle M.E."/>
            <person name="Barry K."/>
            <person name="Clum A."/>
            <person name="Na H."/>
            <person name="Ledsgaard L."/>
            <person name="Lin J."/>
            <person name="Lipzen A."/>
            <person name="Kuo A."/>
            <person name="Riley R."/>
            <person name="Mondo S."/>
            <person name="Labutti K."/>
            <person name="Haridas S."/>
            <person name="Pangalinan J."/>
            <person name="Salamov A.A."/>
            <person name="Simmons B.A."/>
            <person name="Magnuson J.K."/>
            <person name="Chen J."/>
            <person name="Drula E."/>
            <person name="Henrissat B."/>
            <person name="Wiebenga A."/>
            <person name="Lubbers R.J."/>
            <person name="Gomes A.C."/>
            <person name="Makela M.R."/>
            <person name="Stajich J."/>
            <person name="Grigoriev I.V."/>
            <person name="Mortensen U.H."/>
            <person name="De Vries R.P."/>
            <person name="Baker S.E."/>
            <person name="Andersen M.R."/>
        </authorList>
    </citation>
    <scope>NUCLEOTIDE SEQUENCE [LARGE SCALE GENOMIC DNA]</scope>
    <source>
        <strain evidence="2 3">CBS 209.92</strain>
    </source>
</reference>
<feature type="signal peptide" evidence="1">
    <location>
        <begin position="1"/>
        <end position="20"/>
    </location>
</feature>
<dbReference type="EMBL" id="JBFTWV010000001">
    <property type="protein sequence ID" value="KAL2801215.1"/>
    <property type="molecule type" value="Genomic_DNA"/>
</dbReference>
<name>A0ABR4GQ58_9EURO</name>
<dbReference type="Proteomes" id="UP001610563">
    <property type="component" value="Unassembled WGS sequence"/>
</dbReference>
<evidence type="ECO:0000256" key="1">
    <source>
        <dbReference type="SAM" id="SignalP"/>
    </source>
</evidence>
<accession>A0ABR4GQ58</accession>
<keyword evidence="1" id="KW-0732">Signal</keyword>
<keyword evidence="3" id="KW-1185">Reference proteome</keyword>
<evidence type="ECO:0000313" key="3">
    <source>
        <dbReference type="Proteomes" id="UP001610563"/>
    </source>
</evidence>
<gene>
    <name evidence="2" type="ORF">BJX66DRAFT_289300</name>
</gene>